<proteinExistence type="predicted"/>
<organism evidence="1 2">
    <name type="scientific">Mycena rosella</name>
    <name type="common">Pink bonnet</name>
    <name type="synonym">Agaricus rosellus</name>
    <dbReference type="NCBI Taxonomy" id="1033263"/>
    <lineage>
        <taxon>Eukaryota</taxon>
        <taxon>Fungi</taxon>
        <taxon>Dikarya</taxon>
        <taxon>Basidiomycota</taxon>
        <taxon>Agaricomycotina</taxon>
        <taxon>Agaricomycetes</taxon>
        <taxon>Agaricomycetidae</taxon>
        <taxon>Agaricales</taxon>
        <taxon>Marasmiineae</taxon>
        <taxon>Mycenaceae</taxon>
        <taxon>Mycena</taxon>
    </lineage>
</organism>
<dbReference type="AlphaFoldDB" id="A0AAD7FN73"/>
<name>A0AAD7FN73_MYCRO</name>
<protein>
    <submittedName>
        <fullName evidence="1">Uncharacterized protein</fullName>
    </submittedName>
</protein>
<dbReference type="EMBL" id="JARKIE010000479">
    <property type="protein sequence ID" value="KAJ7633998.1"/>
    <property type="molecule type" value="Genomic_DNA"/>
</dbReference>
<comment type="caution">
    <text evidence="1">The sequence shown here is derived from an EMBL/GenBank/DDBJ whole genome shotgun (WGS) entry which is preliminary data.</text>
</comment>
<evidence type="ECO:0000313" key="1">
    <source>
        <dbReference type="EMBL" id="KAJ7633998.1"/>
    </source>
</evidence>
<sequence>MTATQDLVTSRELTVIESVQSRHWFIIPGNNVLRPKWTVPLATNRLGSSVVFVCAMYMKLAATAGLSSFRSCASIKSVKVQRSDRRGSYFTYDKLWTQVAEAEATGVADEEGSRAARRRYSVILQSHPQSRIFLVETRCSSPVVIAPVVSTYFLLAPVHPYLVKSESARTVKRYIGAGKRLYWGGRDPPP</sequence>
<dbReference type="Proteomes" id="UP001221757">
    <property type="component" value="Unassembled WGS sequence"/>
</dbReference>
<gene>
    <name evidence="1" type="ORF">B0H17DRAFT_1149805</name>
</gene>
<reference evidence="1" key="1">
    <citation type="submission" date="2023-03" db="EMBL/GenBank/DDBJ databases">
        <title>Massive genome expansion in bonnet fungi (Mycena s.s.) driven by repeated elements and novel gene families across ecological guilds.</title>
        <authorList>
            <consortium name="Lawrence Berkeley National Laboratory"/>
            <person name="Harder C.B."/>
            <person name="Miyauchi S."/>
            <person name="Viragh M."/>
            <person name="Kuo A."/>
            <person name="Thoen E."/>
            <person name="Andreopoulos B."/>
            <person name="Lu D."/>
            <person name="Skrede I."/>
            <person name="Drula E."/>
            <person name="Henrissat B."/>
            <person name="Morin E."/>
            <person name="Kohler A."/>
            <person name="Barry K."/>
            <person name="LaButti K."/>
            <person name="Morin E."/>
            <person name="Salamov A."/>
            <person name="Lipzen A."/>
            <person name="Mereny Z."/>
            <person name="Hegedus B."/>
            <person name="Baldrian P."/>
            <person name="Stursova M."/>
            <person name="Weitz H."/>
            <person name="Taylor A."/>
            <person name="Grigoriev I.V."/>
            <person name="Nagy L.G."/>
            <person name="Martin F."/>
            <person name="Kauserud H."/>
        </authorList>
    </citation>
    <scope>NUCLEOTIDE SEQUENCE</scope>
    <source>
        <strain evidence="1">CBHHK067</strain>
    </source>
</reference>
<keyword evidence="2" id="KW-1185">Reference proteome</keyword>
<accession>A0AAD7FN73</accession>
<evidence type="ECO:0000313" key="2">
    <source>
        <dbReference type="Proteomes" id="UP001221757"/>
    </source>
</evidence>